<dbReference type="Proteomes" id="UP000692954">
    <property type="component" value="Unassembled WGS sequence"/>
</dbReference>
<reference evidence="1" key="1">
    <citation type="submission" date="2021-01" db="EMBL/GenBank/DDBJ databases">
        <authorList>
            <consortium name="Genoscope - CEA"/>
            <person name="William W."/>
        </authorList>
    </citation>
    <scope>NUCLEOTIDE SEQUENCE</scope>
</reference>
<organism evidence="1 2">
    <name type="scientific">Paramecium sonneborni</name>
    <dbReference type="NCBI Taxonomy" id="65129"/>
    <lineage>
        <taxon>Eukaryota</taxon>
        <taxon>Sar</taxon>
        <taxon>Alveolata</taxon>
        <taxon>Ciliophora</taxon>
        <taxon>Intramacronucleata</taxon>
        <taxon>Oligohymenophorea</taxon>
        <taxon>Peniculida</taxon>
        <taxon>Parameciidae</taxon>
        <taxon>Paramecium</taxon>
    </lineage>
</organism>
<accession>A0A8S1R178</accession>
<evidence type="ECO:0000313" key="1">
    <source>
        <dbReference type="EMBL" id="CAD8121806.1"/>
    </source>
</evidence>
<dbReference type="AlphaFoldDB" id="A0A8S1R178"/>
<comment type="caution">
    <text evidence="1">The sequence shown here is derived from an EMBL/GenBank/DDBJ whole genome shotgun (WGS) entry which is preliminary data.</text>
</comment>
<protein>
    <submittedName>
        <fullName evidence="1">Uncharacterized protein</fullName>
    </submittedName>
</protein>
<evidence type="ECO:0000313" key="2">
    <source>
        <dbReference type="Proteomes" id="UP000692954"/>
    </source>
</evidence>
<gene>
    <name evidence="1" type="ORF">PSON_ATCC_30995.1.T1340108</name>
</gene>
<dbReference type="EMBL" id="CAJJDN010000134">
    <property type="protein sequence ID" value="CAD8121806.1"/>
    <property type="molecule type" value="Genomic_DNA"/>
</dbReference>
<sequence length="314" mass="36469">MQANLPGGNGHLKDSLKINQILYLGAHNAPMSTFYGWVYAQQNVSLTEQFVKYGARHFKTPLRCCFLDGKPERNQSCWISVFQRGLKNPEKAIDRLKELFDLAQKYPNEIMIVKFETYLLCNTETNGTKGWSSQQVTTMLHNLLVALKADQRAITFEQMILQLQVGVGKTKRIFQHKFNHLDSTVVNQLNTHMILIMYAFKQIGKLIPQKMKSLLINKFISISLKFTQTLNIHQNLITHIVQHIIPMSMSKSVFYNIIAITKKCLILWQLIVLIKEIFQKLQMKSIIIQIKIMALNLNYYDKLEDINLKKTIFY</sequence>
<keyword evidence="2" id="KW-1185">Reference proteome</keyword>
<name>A0A8S1R178_9CILI</name>
<proteinExistence type="predicted"/>